<accession>A0ABM9GXK4</accession>
<protein>
    <submittedName>
        <fullName evidence="2">Uncharacterized protein</fullName>
    </submittedName>
</protein>
<feature type="compositionally biased region" description="Low complexity" evidence="1">
    <location>
        <begin position="22"/>
        <end position="33"/>
    </location>
</feature>
<evidence type="ECO:0000256" key="1">
    <source>
        <dbReference type="SAM" id="MobiDB-lite"/>
    </source>
</evidence>
<feature type="compositionally biased region" description="Pro residues" evidence="1">
    <location>
        <begin position="11"/>
        <end position="21"/>
    </location>
</feature>
<feature type="region of interest" description="Disordered" evidence="1">
    <location>
        <begin position="1"/>
        <end position="43"/>
    </location>
</feature>
<evidence type="ECO:0000313" key="2">
    <source>
        <dbReference type="EMBL" id="CAH9416348.1"/>
    </source>
</evidence>
<name>A0ABM9GXK4_STRGL</name>
<dbReference type="Proteomes" id="UP001154015">
    <property type="component" value="Unassembled WGS sequence"/>
</dbReference>
<keyword evidence="3" id="KW-1185">Reference proteome</keyword>
<sequence>MIEALRHPRPAASPPPPPPLPASAYASPSLSPYTTGHDEGPVR</sequence>
<proteinExistence type="predicted"/>
<dbReference type="EMBL" id="CAKXYP010000009">
    <property type="protein sequence ID" value="CAH9416348.1"/>
    <property type="molecule type" value="Genomic_DNA"/>
</dbReference>
<gene>
    <name evidence="2" type="ORF">SGL43_03373</name>
</gene>
<reference evidence="2" key="1">
    <citation type="submission" date="2022-03" db="EMBL/GenBank/DDBJ databases">
        <authorList>
            <person name="Leyn A S."/>
        </authorList>
    </citation>
    <scope>NUCLEOTIDE SEQUENCE</scope>
    <source>
        <strain evidence="2">Streptomyces globisporus 4-3</strain>
    </source>
</reference>
<evidence type="ECO:0000313" key="3">
    <source>
        <dbReference type="Proteomes" id="UP001154015"/>
    </source>
</evidence>
<dbReference type="RefSeq" id="WP_290129579.1">
    <property type="nucleotide sequence ID" value="NZ_CAKXYP010000009.1"/>
</dbReference>
<organism evidence="2 3">
    <name type="scientific">Streptomyces globisporus</name>
    <dbReference type="NCBI Taxonomy" id="1908"/>
    <lineage>
        <taxon>Bacteria</taxon>
        <taxon>Bacillati</taxon>
        <taxon>Actinomycetota</taxon>
        <taxon>Actinomycetes</taxon>
        <taxon>Kitasatosporales</taxon>
        <taxon>Streptomycetaceae</taxon>
        <taxon>Streptomyces</taxon>
    </lineage>
</organism>
<comment type="caution">
    <text evidence="2">The sequence shown here is derived from an EMBL/GenBank/DDBJ whole genome shotgun (WGS) entry which is preliminary data.</text>
</comment>